<comment type="caution">
    <text evidence="2">The sequence shown here is derived from an EMBL/GenBank/DDBJ whole genome shotgun (WGS) entry which is preliminary data.</text>
</comment>
<reference evidence="2 3" key="1">
    <citation type="submission" date="2022-12" db="EMBL/GenBank/DDBJ databases">
        <title>Chromosome-level genome of Tegillarca granosa.</title>
        <authorList>
            <person name="Kim J."/>
        </authorList>
    </citation>
    <scope>NUCLEOTIDE SEQUENCE [LARGE SCALE GENOMIC DNA]</scope>
    <source>
        <strain evidence="2">Teg-2019</strain>
        <tissue evidence="2">Adductor muscle</tissue>
    </source>
</reference>
<dbReference type="EMBL" id="JARBDR010000141">
    <property type="protein sequence ID" value="KAJ8320588.1"/>
    <property type="molecule type" value="Genomic_DNA"/>
</dbReference>
<sequence length="94" mass="10492">MGNKHSCCVYGSPKGNRNKKEIYKPEISRSEEVGLTPNDVSTSSVHGIPQHISEREILPEDNEADPSLHPSTRPIFSSRSQSELNKKYSIHSCL</sequence>
<keyword evidence="3" id="KW-1185">Reference proteome</keyword>
<gene>
    <name evidence="2" type="ORF">KUTeg_002175</name>
</gene>
<name>A0ABQ9FTK5_TEGGR</name>
<feature type="region of interest" description="Disordered" evidence="1">
    <location>
        <begin position="1"/>
        <end position="20"/>
    </location>
</feature>
<feature type="region of interest" description="Disordered" evidence="1">
    <location>
        <begin position="31"/>
        <end position="94"/>
    </location>
</feature>
<accession>A0ABQ9FTK5</accession>
<protein>
    <submittedName>
        <fullName evidence="2">Uncharacterized protein</fullName>
    </submittedName>
</protein>
<evidence type="ECO:0000313" key="2">
    <source>
        <dbReference type="EMBL" id="KAJ8320588.1"/>
    </source>
</evidence>
<evidence type="ECO:0000256" key="1">
    <source>
        <dbReference type="SAM" id="MobiDB-lite"/>
    </source>
</evidence>
<evidence type="ECO:0000313" key="3">
    <source>
        <dbReference type="Proteomes" id="UP001217089"/>
    </source>
</evidence>
<dbReference type="Proteomes" id="UP001217089">
    <property type="component" value="Unassembled WGS sequence"/>
</dbReference>
<organism evidence="2 3">
    <name type="scientific">Tegillarca granosa</name>
    <name type="common">Malaysian cockle</name>
    <name type="synonym">Anadara granosa</name>
    <dbReference type="NCBI Taxonomy" id="220873"/>
    <lineage>
        <taxon>Eukaryota</taxon>
        <taxon>Metazoa</taxon>
        <taxon>Spiralia</taxon>
        <taxon>Lophotrochozoa</taxon>
        <taxon>Mollusca</taxon>
        <taxon>Bivalvia</taxon>
        <taxon>Autobranchia</taxon>
        <taxon>Pteriomorphia</taxon>
        <taxon>Arcoida</taxon>
        <taxon>Arcoidea</taxon>
        <taxon>Arcidae</taxon>
        <taxon>Tegillarca</taxon>
    </lineage>
</organism>
<proteinExistence type="predicted"/>
<feature type="compositionally biased region" description="Polar residues" evidence="1">
    <location>
        <begin position="74"/>
        <end position="83"/>
    </location>
</feature>